<dbReference type="EMBL" id="MK072221">
    <property type="protein sequence ID" value="AYV80266.1"/>
    <property type="molecule type" value="Genomic_DNA"/>
</dbReference>
<evidence type="ECO:0000313" key="1">
    <source>
        <dbReference type="EMBL" id="AYV80266.1"/>
    </source>
</evidence>
<protein>
    <submittedName>
        <fullName evidence="1">Uncharacterized protein</fullName>
    </submittedName>
</protein>
<gene>
    <name evidence="1" type="ORF">Gaeavirus23_5</name>
</gene>
<name>A0A3G4ZZ79_9VIRU</name>
<organism evidence="1">
    <name type="scientific">Gaeavirus sp</name>
    <dbReference type="NCBI Taxonomy" id="2487767"/>
    <lineage>
        <taxon>Viruses</taxon>
        <taxon>Varidnaviria</taxon>
        <taxon>Bamfordvirae</taxon>
        <taxon>Nucleocytoviricota</taxon>
        <taxon>Megaviricetes</taxon>
        <taxon>Imitervirales</taxon>
        <taxon>Mimiviridae</taxon>
        <taxon>Klosneuvirinae</taxon>
    </lineage>
</organism>
<proteinExistence type="predicted"/>
<reference evidence="1" key="1">
    <citation type="submission" date="2018-10" db="EMBL/GenBank/DDBJ databases">
        <title>Hidden diversity of soil giant viruses.</title>
        <authorList>
            <person name="Schulz F."/>
            <person name="Alteio L."/>
            <person name="Goudeau D."/>
            <person name="Ryan E.M."/>
            <person name="Malmstrom R.R."/>
            <person name="Blanchard J."/>
            <person name="Woyke T."/>
        </authorList>
    </citation>
    <scope>NUCLEOTIDE SEQUENCE</scope>
    <source>
        <strain evidence="1">GAV1</strain>
    </source>
</reference>
<sequence length="79" mass="9431">MYFMYHNIFNTKFITPRIFNKSIDEISFLSSLLSITFGKSFDKSIDNVTFSTKSDLFKCSQYKTRYKNTGINKKYYLHL</sequence>
<accession>A0A3G4ZZ79</accession>